<comment type="similarity">
    <text evidence="9">Belongs to the GSP H family.</text>
</comment>
<gene>
    <name evidence="13" type="ORF">CTT34_15620</name>
</gene>
<evidence type="ECO:0000256" key="5">
    <source>
        <dbReference type="ARBA" id="ARBA00022519"/>
    </source>
</evidence>
<feature type="transmembrane region" description="Helical" evidence="11">
    <location>
        <begin position="16"/>
        <end position="36"/>
    </location>
</feature>
<keyword evidence="3" id="KW-1003">Cell membrane</keyword>
<evidence type="ECO:0000256" key="1">
    <source>
        <dbReference type="ARBA" id="ARBA00004377"/>
    </source>
</evidence>
<dbReference type="NCBIfam" id="TIGR02532">
    <property type="entry name" value="IV_pilin_GFxxxE"/>
    <property type="match status" value="1"/>
</dbReference>
<dbReference type="SUPFAM" id="SSF54523">
    <property type="entry name" value="Pili subunits"/>
    <property type="match status" value="1"/>
</dbReference>
<evidence type="ECO:0000313" key="13">
    <source>
        <dbReference type="EMBL" id="QHD51005.1"/>
    </source>
</evidence>
<dbReference type="Pfam" id="PF07963">
    <property type="entry name" value="N_methyl"/>
    <property type="match status" value="1"/>
</dbReference>
<dbReference type="InterPro" id="IPR022346">
    <property type="entry name" value="T2SS_GspH"/>
</dbReference>
<evidence type="ECO:0000256" key="6">
    <source>
        <dbReference type="ARBA" id="ARBA00022692"/>
    </source>
</evidence>
<dbReference type="RefSeq" id="WP_159343244.1">
    <property type="nucleotide sequence ID" value="NZ_CP024621.1"/>
</dbReference>
<dbReference type="KEGG" id="hmd:CTT34_15620"/>
<dbReference type="GO" id="GO:0005886">
    <property type="term" value="C:plasma membrane"/>
    <property type="evidence" value="ECO:0007669"/>
    <property type="project" value="UniProtKB-SubCell"/>
</dbReference>
<comment type="subcellular location">
    <subcellularLocation>
        <location evidence="1">Cell inner membrane</location>
        <topology evidence="1">Single-pass membrane protein</topology>
    </subcellularLocation>
</comment>
<protein>
    <recommendedName>
        <fullName evidence="2">Type II secretion system protein H</fullName>
    </recommendedName>
    <alternativeName>
        <fullName evidence="10">General secretion pathway protein H</fullName>
    </alternativeName>
</protein>
<dbReference type="OrthoDB" id="6198194at2"/>
<dbReference type="InterPro" id="IPR045584">
    <property type="entry name" value="Pilin-like"/>
</dbReference>
<evidence type="ECO:0000259" key="12">
    <source>
        <dbReference type="Pfam" id="PF12019"/>
    </source>
</evidence>
<dbReference type="AlphaFoldDB" id="A0A857GP96"/>
<feature type="domain" description="General secretion pathway GspH" evidence="12">
    <location>
        <begin position="53"/>
        <end position="164"/>
    </location>
</feature>
<evidence type="ECO:0000256" key="8">
    <source>
        <dbReference type="ARBA" id="ARBA00023136"/>
    </source>
</evidence>
<dbReference type="GO" id="GO:0015627">
    <property type="term" value="C:type II protein secretion system complex"/>
    <property type="evidence" value="ECO:0007669"/>
    <property type="project" value="InterPro"/>
</dbReference>
<evidence type="ECO:0000256" key="2">
    <source>
        <dbReference type="ARBA" id="ARBA00021549"/>
    </source>
</evidence>
<keyword evidence="6 11" id="KW-0812">Transmembrane</keyword>
<reference evidence="13 14" key="1">
    <citation type="submission" date="2017-10" db="EMBL/GenBank/DDBJ databases">
        <title>Coral associated bacteria.</title>
        <authorList>
            <person name="Wang X."/>
        </authorList>
    </citation>
    <scope>NUCLEOTIDE SEQUENCE [LARGE SCALE GENOMIC DNA]</scope>
    <source>
        <strain evidence="13 14">SCSIO 43005</strain>
    </source>
</reference>
<evidence type="ECO:0000256" key="4">
    <source>
        <dbReference type="ARBA" id="ARBA00022481"/>
    </source>
</evidence>
<accession>A0A857GP96</accession>
<proteinExistence type="inferred from homology"/>
<dbReference type="PROSITE" id="PS00409">
    <property type="entry name" value="PROKAR_NTER_METHYL"/>
    <property type="match status" value="1"/>
</dbReference>
<keyword evidence="5" id="KW-0997">Cell inner membrane</keyword>
<keyword evidence="7 11" id="KW-1133">Transmembrane helix</keyword>
<dbReference type="Proteomes" id="UP000463949">
    <property type="component" value="Chromosome"/>
</dbReference>
<evidence type="ECO:0000313" key="14">
    <source>
        <dbReference type="Proteomes" id="UP000463949"/>
    </source>
</evidence>
<evidence type="ECO:0000256" key="9">
    <source>
        <dbReference type="ARBA" id="ARBA00025772"/>
    </source>
</evidence>
<evidence type="ECO:0000256" key="7">
    <source>
        <dbReference type="ARBA" id="ARBA00022989"/>
    </source>
</evidence>
<dbReference type="EMBL" id="CP024621">
    <property type="protein sequence ID" value="QHD51005.1"/>
    <property type="molecule type" value="Genomic_DNA"/>
</dbReference>
<keyword evidence="4" id="KW-0488">Methylation</keyword>
<organism evidence="13 14">
    <name type="scientific">Vreelandella aquamarina</name>
    <dbReference type="NCBI Taxonomy" id="77097"/>
    <lineage>
        <taxon>Bacteria</taxon>
        <taxon>Pseudomonadati</taxon>
        <taxon>Pseudomonadota</taxon>
        <taxon>Gammaproteobacteria</taxon>
        <taxon>Oceanospirillales</taxon>
        <taxon>Halomonadaceae</taxon>
        <taxon>Vreelandella</taxon>
    </lineage>
</organism>
<evidence type="ECO:0000256" key="3">
    <source>
        <dbReference type="ARBA" id="ARBA00022475"/>
    </source>
</evidence>
<dbReference type="InterPro" id="IPR012902">
    <property type="entry name" value="N_methyl_site"/>
</dbReference>
<dbReference type="Gene3D" id="3.55.40.10">
    <property type="entry name" value="minor pseudopilin epsh domain"/>
    <property type="match status" value="1"/>
</dbReference>
<keyword evidence="8 11" id="KW-0472">Membrane</keyword>
<dbReference type="GO" id="GO:0015628">
    <property type="term" value="P:protein secretion by the type II secretion system"/>
    <property type="evidence" value="ECO:0007669"/>
    <property type="project" value="InterPro"/>
</dbReference>
<dbReference type="Pfam" id="PF12019">
    <property type="entry name" value="GspH"/>
    <property type="match status" value="1"/>
</dbReference>
<name>A0A857GP96_9GAMM</name>
<evidence type="ECO:0000256" key="11">
    <source>
        <dbReference type="SAM" id="Phobius"/>
    </source>
</evidence>
<evidence type="ECO:0000256" key="10">
    <source>
        <dbReference type="ARBA" id="ARBA00030775"/>
    </source>
</evidence>
<sequence>MQPDDTHRTRPLHQRGFTLIEMLVAMLLMTAMIAWLTPSVQALGHQSILNSEVSRLRAAFAFARHTAISQRTKVTVCPASPNLTACASAWGDALIVVKGDTEDGIRSDEILRVFPGQAAAYTTYSRGWQRIRYNVLGHTSGYNGSFDICATREEGKRLVLSQLGRLRVDSAPVGC</sequence>